<evidence type="ECO:0000313" key="2">
    <source>
        <dbReference type="Proteomes" id="UP001212152"/>
    </source>
</evidence>
<organism evidence="1 2">
    <name type="scientific">Geranomyces variabilis</name>
    <dbReference type="NCBI Taxonomy" id="109894"/>
    <lineage>
        <taxon>Eukaryota</taxon>
        <taxon>Fungi</taxon>
        <taxon>Fungi incertae sedis</taxon>
        <taxon>Chytridiomycota</taxon>
        <taxon>Chytridiomycota incertae sedis</taxon>
        <taxon>Chytridiomycetes</taxon>
        <taxon>Spizellomycetales</taxon>
        <taxon>Powellomycetaceae</taxon>
        <taxon>Geranomyces</taxon>
    </lineage>
</organism>
<protein>
    <submittedName>
        <fullName evidence="1">Uncharacterized protein</fullName>
    </submittedName>
</protein>
<gene>
    <name evidence="1" type="ORF">HDU87_002764</name>
</gene>
<proteinExistence type="predicted"/>
<dbReference type="AlphaFoldDB" id="A0AAD5XRD2"/>
<evidence type="ECO:0000313" key="1">
    <source>
        <dbReference type="EMBL" id="KAJ3185196.1"/>
    </source>
</evidence>
<dbReference type="Proteomes" id="UP001212152">
    <property type="component" value="Unassembled WGS sequence"/>
</dbReference>
<dbReference type="EMBL" id="JADGJQ010000002">
    <property type="protein sequence ID" value="KAJ3185196.1"/>
    <property type="molecule type" value="Genomic_DNA"/>
</dbReference>
<reference evidence="1" key="1">
    <citation type="submission" date="2020-05" db="EMBL/GenBank/DDBJ databases">
        <title>Phylogenomic resolution of chytrid fungi.</title>
        <authorList>
            <person name="Stajich J.E."/>
            <person name="Amses K."/>
            <person name="Simmons R."/>
            <person name="Seto K."/>
            <person name="Myers J."/>
            <person name="Bonds A."/>
            <person name="Quandt C.A."/>
            <person name="Barry K."/>
            <person name="Liu P."/>
            <person name="Grigoriev I."/>
            <person name="Longcore J.E."/>
            <person name="James T.Y."/>
        </authorList>
    </citation>
    <scope>NUCLEOTIDE SEQUENCE</scope>
    <source>
        <strain evidence="1">JEL0379</strain>
    </source>
</reference>
<keyword evidence="2" id="KW-1185">Reference proteome</keyword>
<sequence length="415" mass="46663">MADLVETTNYSRCVVCGLLAAALPHDHVLVGHIDPPPPPGSALTGYDPLANTEPLVQLPTDPPVTLDLTWMDGLQGILRDGELTPVFDRSDGVNPVGDRRYGATTTDLFGVEISFRSKVDSYEDDVNTRYGHALPVHPYCLPMLKALLARVDPDFDLGIAYRLFRLMGTVQGIYRKPEGCDYELYGGFKHVNGLDNRDALPYVVLSHDHDSWIFAPYMNPDPIATLDSPVVLGSAQRDSGKQVIPLLRLPDEILVTILNLVPTQPHYLYPGNQYIPPGKMFAFEHIMALQSSCSAVRNRLLNQGVAASFYRDFAKPYWTISRIRLPDGTLLNRDTTNRETFETALAKVHPWKWVSSCIKSDSSWNKHRVMMAFYRIVPILQNMVDEQGDWDRSWGRTDLARFIVGMDADPWYNVT</sequence>
<accession>A0AAD5XRD2</accession>
<name>A0AAD5XRD2_9FUNG</name>
<comment type="caution">
    <text evidence="1">The sequence shown here is derived from an EMBL/GenBank/DDBJ whole genome shotgun (WGS) entry which is preliminary data.</text>
</comment>